<dbReference type="InterPro" id="IPR036568">
    <property type="entry name" value="GGCT-like_sf"/>
</dbReference>
<dbReference type="CDD" id="cd06661">
    <property type="entry name" value="GGCT_like"/>
    <property type="match status" value="1"/>
</dbReference>
<comment type="caution">
    <text evidence="4">The sequence shown here is derived from an EMBL/GenBank/DDBJ whole genome shotgun (WGS) entry which is preliminary data.</text>
</comment>
<dbReference type="EMBL" id="JANUCT010000017">
    <property type="protein sequence ID" value="MCS3904217.1"/>
    <property type="molecule type" value="Genomic_DNA"/>
</dbReference>
<dbReference type="AlphaFoldDB" id="A0AAE3HNV9"/>
<feature type="domain" description="Gamma-glutamylcyclotransferase AIG2-like" evidence="3">
    <location>
        <begin position="6"/>
        <end position="115"/>
    </location>
</feature>
<dbReference type="Proteomes" id="UP001204445">
    <property type="component" value="Unassembled WGS sequence"/>
</dbReference>
<proteinExistence type="predicted"/>
<sequence>MSRYGVFVYGTLLDADLRCEVCGRSVPAAPARLPDYRRYRLRNLPYPGIVAEPGAEVVGQLLDVDARTLAALDRYEDSCYERRLLEVDSEAGRQRAYVYVIPQARRHLIDPRDWDLDRWRRWARRRG</sequence>
<evidence type="ECO:0000256" key="2">
    <source>
        <dbReference type="ARBA" id="ARBA00030602"/>
    </source>
</evidence>
<dbReference type="SUPFAM" id="SSF110857">
    <property type="entry name" value="Gamma-glutamyl cyclotransferase-like"/>
    <property type="match status" value="1"/>
</dbReference>
<dbReference type="InterPro" id="IPR045038">
    <property type="entry name" value="AIG2-like"/>
</dbReference>
<organism evidence="4 5">
    <name type="scientific">Methylohalomonas lacus</name>
    <dbReference type="NCBI Taxonomy" id="398773"/>
    <lineage>
        <taxon>Bacteria</taxon>
        <taxon>Pseudomonadati</taxon>
        <taxon>Pseudomonadota</taxon>
        <taxon>Gammaproteobacteria</taxon>
        <taxon>Methylohalomonadales</taxon>
        <taxon>Methylohalomonadaceae</taxon>
        <taxon>Methylohalomonas</taxon>
    </lineage>
</organism>
<evidence type="ECO:0000256" key="1">
    <source>
        <dbReference type="ARBA" id="ARBA00022679"/>
    </source>
</evidence>
<evidence type="ECO:0000313" key="4">
    <source>
        <dbReference type="EMBL" id="MCS3904217.1"/>
    </source>
</evidence>
<keyword evidence="1" id="KW-0808">Transferase</keyword>
<accession>A0AAE3HNV9</accession>
<gene>
    <name evidence="4" type="ORF">J2T55_002252</name>
</gene>
<name>A0AAE3HNV9_9GAMM</name>
<protein>
    <recommendedName>
        <fullName evidence="2">Putative gamma-glutamylcyclotransferase</fullName>
    </recommendedName>
</protein>
<dbReference type="PANTHER" id="PTHR31544">
    <property type="entry name" value="AIG2-LIKE PROTEIN D"/>
    <property type="match status" value="1"/>
</dbReference>
<dbReference type="Pfam" id="PF06094">
    <property type="entry name" value="GGACT"/>
    <property type="match status" value="1"/>
</dbReference>
<dbReference type="GO" id="GO:0016740">
    <property type="term" value="F:transferase activity"/>
    <property type="evidence" value="ECO:0007669"/>
    <property type="project" value="UniProtKB-KW"/>
</dbReference>
<dbReference type="InterPro" id="IPR013024">
    <property type="entry name" value="GGCT-like"/>
</dbReference>
<evidence type="ECO:0000313" key="5">
    <source>
        <dbReference type="Proteomes" id="UP001204445"/>
    </source>
</evidence>
<reference evidence="4" key="1">
    <citation type="submission" date="2022-08" db="EMBL/GenBank/DDBJ databases">
        <title>Genomic Encyclopedia of Type Strains, Phase III (KMG-III): the genomes of soil and plant-associated and newly described type strains.</title>
        <authorList>
            <person name="Whitman W."/>
        </authorList>
    </citation>
    <scope>NUCLEOTIDE SEQUENCE</scope>
    <source>
        <strain evidence="4">HMT 1</strain>
    </source>
</reference>
<dbReference type="Gene3D" id="3.10.490.10">
    <property type="entry name" value="Gamma-glutamyl cyclotransferase-like"/>
    <property type="match status" value="1"/>
</dbReference>
<evidence type="ECO:0000259" key="3">
    <source>
        <dbReference type="Pfam" id="PF06094"/>
    </source>
</evidence>
<dbReference type="InterPro" id="IPR009288">
    <property type="entry name" value="AIG2-like_dom"/>
</dbReference>
<keyword evidence="5" id="KW-1185">Reference proteome</keyword>
<dbReference type="PANTHER" id="PTHR31544:SF2">
    <property type="entry name" value="AIG2-LIKE PROTEIN D"/>
    <property type="match status" value="1"/>
</dbReference>